<keyword evidence="2" id="KW-0808">Transferase</keyword>
<dbReference type="Pfam" id="PF01636">
    <property type="entry name" value="APH"/>
    <property type="match status" value="1"/>
</dbReference>
<dbReference type="Proteomes" id="UP000555564">
    <property type="component" value="Unassembled WGS sequence"/>
</dbReference>
<dbReference type="AlphaFoldDB" id="A0A7X0IHZ8"/>
<sequence>MAVRPETGPPGLDLRRLEEHLVTRGVARGTLTAEVIHGGMSNLTYLVRDEERPFVVRRPPLGHVLATAHDMGREYRVLTALHGTGVPVPRTYLLCEDDDVIGAPFYVMEYVDGEQPPASEEIDVKLTDVLARLHALDPAAVGLADFGRPEGFLQRQVRRWKRQLDVSRSRDVPGIDTLHDRLAASAPVTQRDTIVHGDFKLGNTLIAGGEVRAVLDWEMSTLGDPLTDLALFLLYTEFTALEGQAAAGGHVPSGELAERYAAGAGLDISRLGWYLGLACFKLAVIAEGIHFRHTRGLTVGEGFADVGANVAPLVAHGLGALED</sequence>
<dbReference type="EMBL" id="JACHIU010000001">
    <property type="protein sequence ID" value="MBB6475589.1"/>
    <property type="molecule type" value="Genomic_DNA"/>
</dbReference>
<dbReference type="PANTHER" id="PTHR47829">
    <property type="entry name" value="HYDROLASE, PUTATIVE (AFU_ORTHOLOGUE AFUA_1G12880)-RELATED"/>
    <property type="match status" value="1"/>
</dbReference>
<dbReference type="InterPro" id="IPR002575">
    <property type="entry name" value="Aminoglycoside_PTrfase"/>
</dbReference>
<dbReference type="GO" id="GO:0004672">
    <property type="term" value="F:protein kinase activity"/>
    <property type="evidence" value="ECO:0007669"/>
    <property type="project" value="InterPro"/>
</dbReference>
<dbReference type="InterPro" id="IPR008271">
    <property type="entry name" value="Ser/Thr_kinase_AS"/>
</dbReference>
<name>A0A7X0IHZ8_9ACTN</name>
<accession>A0A7X0IHZ8</accession>
<keyword evidence="2" id="KW-0418">Kinase</keyword>
<dbReference type="Gene3D" id="3.30.200.20">
    <property type="entry name" value="Phosphorylase Kinase, domain 1"/>
    <property type="match status" value="1"/>
</dbReference>
<dbReference type="PANTHER" id="PTHR47829:SF1">
    <property type="entry name" value="HAD FAMILY PHOSPHATASE"/>
    <property type="match status" value="1"/>
</dbReference>
<dbReference type="InterPro" id="IPR041726">
    <property type="entry name" value="ACAD10_11_N"/>
</dbReference>
<comment type="caution">
    <text evidence="2">The sequence shown here is derived from an EMBL/GenBank/DDBJ whole genome shotgun (WGS) entry which is preliminary data.</text>
</comment>
<dbReference type="InterPro" id="IPR052898">
    <property type="entry name" value="ACAD10-like"/>
</dbReference>
<organism evidence="2 3">
    <name type="scientific">Sphaerisporangium rubeum</name>
    <dbReference type="NCBI Taxonomy" id="321317"/>
    <lineage>
        <taxon>Bacteria</taxon>
        <taxon>Bacillati</taxon>
        <taxon>Actinomycetota</taxon>
        <taxon>Actinomycetes</taxon>
        <taxon>Streptosporangiales</taxon>
        <taxon>Streptosporangiaceae</taxon>
        <taxon>Sphaerisporangium</taxon>
    </lineage>
</organism>
<dbReference type="PROSITE" id="PS00108">
    <property type="entry name" value="PROTEIN_KINASE_ST"/>
    <property type="match status" value="1"/>
</dbReference>
<dbReference type="CDD" id="cd05154">
    <property type="entry name" value="ACAD10_11_N-like"/>
    <property type="match status" value="1"/>
</dbReference>
<reference evidence="2 3" key="1">
    <citation type="submission" date="2020-08" db="EMBL/GenBank/DDBJ databases">
        <title>Sequencing the genomes of 1000 actinobacteria strains.</title>
        <authorList>
            <person name="Klenk H.-P."/>
        </authorList>
    </citation>
    <scope>NUCLEOTIDE SEQUENCE [LARGE SCALE GENOMIC DNA]</scope>
    <source>
        <strain evidence="2 3">DSM 44936</strain>
    </source>
</reference>
<protein>
    <submittedName>
        <fullName evidence="2">Aminoglycoside phosphotransferase (APT) family kinase protein</fullName>
    </submittedName>
</protein>
<evidence type="ECO:0000259" key="1">
    <source>
        <dbReference type="Pfam" id="PF01636"/>
    </source>
</evidence>
<dbReference type="SUPFAM" id="SSF56112">
    <property type="entry name" value="Protein kinase-like (PK-like)"/>
    <property type="match status" value="1"/>
</dbReference>
<evidence type="ECO:0000313" key="2">
    <source>
        <dbReference type="EMBL" id="MBB6475589.1"/>
    </source>
</evidence>
<proteinExistence type="predicted"/>
<keyword evidence="3" id="KW-1185">Reference proteome</keyword>
<dbReference type="RefSeq" id="WP_184985031.1">
    <property type="nucleotide sequence ID" value="NZ_BAAALO010000081.1"/>
</dbReference>
<dbReference type="Gene3D" id="3.90.1200.10">
    <property type="match status" value="1"/>
</dbReference>
<gene>
    <name evidence="2" type="ORF">BJ992_005020</name>
</gene>
<dbReference type="InterPro" id="IPR011009">
    <property type="entry name" value="Kinase-like_dom_sf"/>
</dbReference>
<feature type="domain" description="Aminoglycoside phosphotransferase" evidence="1">
    <location>
        <begin position="33"/>
        <end position="250"/>
    </location>
</feature>
<evidence type="ECO:0000313" key="3">
    <source>
        <dbReference type="Proteomes" id="UP000555564"/>
    </source>
</evidence>